<organism evidence="1 2">
    <name type="scientific">Trichosporon asahii var. asahii (strain ATCC 90039 / CBS 2479 / JCM 2466 / KCTC 7840 / NBRC 103889/ NCYC 2677 / UAMH 7654)</name>
    <name type="common">Yeast</name>
    <dbReference type="NCBI Taxonomy" id="1186058"/>
    <lineage>
        <taxon>Eukaryota</taxon>
        <taxon>Fungi</taxon>
        <taxon>Dikarya</taxon>
        <taxon>Basidiomycota</taxon>
        <taxon>Agaricomycotina</taxon>
        <taxon>Tremellomycetes</taxon>
        <taxon>Trichosporonales</taxon>
        <taxon>Trichosporonaceae</taxon>
        <taxon>Trichosporon</taxon>
    </lineage>
</organism>
<protein>
    <submittedName>
        <fullName evidence="1">Uncharacterized protein</fullName>
    </submittedName>
</protein>
<dbReference type="GeneID" id="25987240"/>
<dbReference type="AlphaFoldDB" id="J6EXB7"/>
<reference evidence="1 2" key="1">
    <citation type="journal article" date="2012" name="Eukaryot. Cell">
        <title>Draft genome sequence of CBS 2479, the standard type strain of Trichosporon asahii.</title>
        <authorList>
            <person name="Yang R.Y."/>
            <person name="Li H.T."/>
            <person name="Zhu H."/>
            <person name="Zhou G.P."/>
            <person name="Wang M."/>
            <person name="Wang L."/>
        </authorList>
    </citation>
    <scope>NUCLEOTIDE SEQUENCE [LARGE SCALE GENOMIC DNA]</scope>
    <source>
        <strain evidence="2">ATCC 90039 / CBS 2479 / JCM 2466 / KCTC 7840 / NCYC 2677 / UAMH 7654</strain>
    </source>
</reference>
<dbReference type="EMBL" id="ALBS01000240">
    <property type="protein sequence ID" value="EJT47472.1"/>
    <property type="molecule type" value="Genomic_DNA"/>
</dbReference>
<name>J6EXB7_TRIAS</name>
<gene>
    <name evidence="1" type="ORF">A1Q1_03727</name>
</gene>
<accession>J6EXB7</accession>
<sequence>MFYYDKESLDRRFAFHAFEHTSFRAVLCFLTWPIVARRSYQFGLHGAPDDFPDITFIWPGGKMLPNIVASNVPLTPPDREPWLSTNPLLSAKVAKPLPQFRTLFKPRDQSSV</sequence>
<dbReference type="RefSeq" id="XP_014178952.1">
    <property type="nucleotide sequence ID" value="XM_014323477.1"/>
</dbReference>
<dbReference type="VEuPathDB" id="FungiDB:A1Q1_03727"/>
<proteinExistence type="predicted"/>
<comment type="caution">
    <text evidence="1">The sequence shown here is derived from an EMBL/GenBank/DDBJ whole genome shotgun (WGS) entry which is preliminary data.</text>
</comment>
<dbReference type="Proteomes" id="UP000002748">
    <property type="component" value="Unassembled WGS sequence"/>
</dbReference>
<evidence type="ECO:0000313" key="2">
    <source>
        <dbReference type="Proteomes" id="UP000002748"/>
    </source>
</evidence>
<dbReference type="HOGENOM" id="CLU_2238504_0_0_1"/>
<evidence type="ECO:0000313" key="1">
    <source>
        <dbReference type="EMBL" id="EJT47472.1"/>
    </source>
</evidence>
<dbReference type="KEGG" id="tasa:A1Q1_03727"/>